<dbReference type="GO" id="GO:0000288">
    <property type="term" value="P:nuclear-transcribed mRNA catabolic process, deadenylation-dependent decay"/>
    <property type="evidence" value="ECO:0007669"/>
    <property type="project" value="TreeGrafter"/>
</dbReference>
<dbReference type="Proteomes" id="UP000887574">
    <property type="component" value="Unplaced"/>
</dbReference>
<dbReference type="PANTHER" id="PTHR12121">
    <property type="entry name" value="CARBON CATABOLITE REPRESSOR PROTEIN 4"/>
    <property type="match status" value="1"/>
</dbReference>
<name>A0A915D3E1_9BILA</name>
<dbReference type="Pfam" id="PF03372">
    <property type="entry name" value="Exo_endo_phos"/>
    <property type="match status" value="1"/>
</dbReference>
<dbReference type="GO" id="GO:0005739">
    <property type="term" value="C:mitochondrion"/>
    <property type="evidence" value="ECO:0007669"/>
    <property type="project" value="TreeGrafter"/>
</dbReference>
<dbReference type="InterPro" id="IPR005135">
    <property type="entry name" value="Endo/exonuclease/phosphatase"/>
</dbReference>
<evidence type="ECO:0000313" key="3">
    <source>
        <dbReference type="WBParaSite" id="jg15142"/>
    </source>
</evidence>
<dbReference type="AlphaFoldDB" id="A0A915D3E1"/>
<organism evidence="2 3">
    <name type="scientific">Ditylenchus dipsaci</name>
    <dbReference type="NCBI Taxonomy" id="166011"/>
    <lineage>
        <taxon>Eukaryota</taxon>
        <taxon>Metazoa</taxon>
        <taxon>Ecdysozoa</taxon>
        <taxon>Nematoda</taxon>
        <taxon>Chromadorea</taxon>
        <taxon>Rhabditida</taxon>
        <taxon>Tylenchina</taxon>
        <taxon>Tylenchomorpha</taxon>
        <taxon>Sphaerularioidea</taxon>
        <taxon>Anguinidae</taxon>
        <taxon>Anguininae</taxon>
        <taxon>Ditylenchus</taxon>
    </lineage>
</organism>
<dbReference type="InterPro" id="IPR050410">
    <property type="entry name" value="CCR4/nocturin_mRNA_transcr"/>
</dbReference>
<dbReference type="SUPFAM" id="SSF56219">
    <property type="entry name" value="DNase I-like"/>
    <property type="match status" value="1"/>
</dbReference>
<keyword evidence="2" id="KW-1185">Reference proteome</keyword>
<dbReference type="PANTHER" id="PTHR12121:SF37">
    <property type="entry name" value="2',5'-PHOSPHODIESTERASE 12"/>
    <property type="match status" value="1"/>
</dbReference>
<protein>
    <submittedName>
        <fullName evidence="3">Endonuclease/exonuclease/phosphatase domain-containing protein</fullName>
    </submittedName>
</protein>
<evidence type="ECO:0000313" key="2">
    <source>
        <dbReference type="Proteomes" id="UP000887574"/>
    </source>
</evidence>
<dbReference type="Gene3D" id="3.60.10.10">
    <property type="entry name" value="Endonuclease/exonuclease/phosphatase"/>
    <property type="match status" value="1"/>
</dbReference>
<sequence length="573" mass="65285">MNIPRNKMLVWCNEGRDDESVPTIEVVLDYKTPTGQNERICMLRKSDELFEQTKQRLGVKLNNLSNPKSRKSKKALPDDQILPSISALDKDGVSIVLESAINSDVFKNAKSITLEEDLFEVIQDAPYIEKLAINVVPMVGCPVMASCEWKAGCSNPQEVRFQWYVAPENQSPIVTRDGEELVVENGSLAHTGEIFSPLDKHVGMNLCLVAVVRFAGEWLAKTCNCKTPIQRIQEDFLFKQRQVDYCSQKLSGTKFRLVSYNVLADLYLNLKQEQEKLFFAYCPKEYQEPAYRYPIIMKELNGYNADLMFLQEVDYRFSYRFLTKFLLSCGFSSTFRVKEKEVNEGLMIAFRSERLRMVDDSYSVRISDLLDENPENKDIVEYLTRHPDVGEIMTAKPNVFQVVYLKTSGDIERPILACNTHLAFDPNFENVKLIQALLCGRYITRVKSKLDLSDMLVLYCGDLNSTEDSAVARLLQGGSIKSDDEVWGGEDGFRVEEKYNYSSVAGFPKYTNFTRGFHGCLDYIWNSGSLVCEQIVPMPEHDLVVKYEAIPSKIAPSDHLPIICDVDMKLPDV</sequence>
<reference evidence="3" key="1">
    <citation type="submission" date="2022-11" db="UniProtKB">
        <authorList>
            <consortium name="WormBaseParasite"/>
        </authorList>
    </citation>
    <scope>IDENTIFICATION</scope>
</reference>
<evidence type="ECO:0000259" key="1">
    <source>
        <dbReference type="Pfam" id="PF03372"/>
    </source>
</evidence>
<dbReference type="InterPro" id="IPR036691">
    <property type="entry name" value="Endo/exonu/phosph_ase_sf"/>
</dbReference>
<proteinExistence type="predicted"/>
<accession>A0A915D3E1</accession>
<feature type="domain" description="Endonuclease/exonuclease/phosphatase" evidence="1">
    <location>
        <begin position="296"/>
        <end position="559"/>
    </location>
</feature>
<dbReference type="WBParaSite" id="jg15142">
    <property type="protein sequence ID" value="jg15142"/>
    <property type="gene ID" value="jg15142"/>
</dbReference>
<dbReference type="GO" id="GO:0000175">
    <property type="term" value="F:3'-5'-RNA exonuclease activity"/>
    <property type="evidence" value="ECO:0007669"/>
    <property type="project" value="TreeGrafter"/>
</dbReference>